<dbReference type="PANTHER" id="PTHR12891">
    <property type="entry name" value="DNA REPAIR/TRANSCRIPTION PROTEIN MET18/MMS19"/>
    <property type="match status" value="1"/>
</dbReference>
<comment type="similarity">
    <text evidence="4">Belongs to the MET18/MMS19 family.</text>
</comment>
<keyword evidence="4" id="KW-0227">DNA damage</keyword>
<evidence type="ECO:0000256" key="2">
    <source>
        <dbReference type="ARBA" id="ARBA00022737"/>
    </source>
</evidence>
<dbReference type="GO" id="GO:0016226">
    <property type="term" value="P:iron-sulfur cluster assembly"/>
    <property type="evidence" value="ECO:0007669"/>
    <property type="project" value="UniProtKB-UniRule"/>
</dbReference>
<dbReference type="EMBL" id="JACEFI010000014">
    <property type="protein sequence ID" value="KAH0594976.1"/>
    <property type="molecule type" value="Genomic_DNA"/>
</dbReference>
<sequence>MAMPDPQQLKNRWWGQKLTPPSIASRPRAIKPSKSISNIWTTIGLPVAAHASAENIQEGSRPCCTADRETFQLSLVVCVANRQLLLPLSLCDSIPQGERIFQSTGRLLLPGQPVVRHAPQGMADFRQLALDFVLEDNKAKSVRFAQKAAKEIEAAAPNSNPVARWVESVQPWMPGSNDDDVMRDAGDTPDWTARSRALEFLSLTLHYLNPEALKPSQVNLLVAFFGAMFDVDHKAGILPSATALSRIIAMKSFHPNSGRDIILKVCTLKEDFPRQISKTRLAVYELLRSLVSNPEVAKDLQQRDGKDTAFMKDLLYLCQTERDPDCLMVWFDILRLFLSEYSPSKEILEEIYGTFKAYFPITLPRTAQSGVTPEELKLQLRKCFSSTHRLASLSLPFLIGKLDQGDGVTVNVKVDVLRTIRACLEEYKDPTESITPYTNRIWTSLKYEVRNGEIEDTIWATLEVLKALTTRLAGDDLRDYTLTVTRDCVVDLATPMYTTAAGRLLVSVLSANPSAFVLMVAPAVTHIKENLRHPKSPTHSQDLLKILRIILETRLLLTDVEMSEHDRNDFAAVDGVFKTLYADVYKGPLELLAKPGASDEDFKLSTEAAQGVGALIGQREVKSLASDAGHKTSDLALLLPISTCAESCETLFNISTQQWDERARRTGADELVNESVKALQRIIQAYPGGFPSIVAKASSILRQSIANLTHDSLDTIQSLGPLLAYIGCSSLSASLELSLGQFVQVVRTIGLELSAAIDQATSPRIWCFLVAGIHSTVRYFNEACLEKDAKASAVEEGTLSLDQIVVKYPQLSSTSAFSELAVPTVQSTLTSVNEARTDALLIGLHIVGSLYRRATQPTETGGQLAKSSDFNGSEPHQELRYLSLLSELAGFIVHELNESQQASLEAEKYALNLFRGEEVNVSAPSSWTWLTSGYLGILSLGILESLRPSRIAKFYETGVAQQILTEGTATGSSVGEVALRPVRRSILAILANKHNIETLDSVMANVATSLQDALQKTRADSANGSLATNLETCFSIFSLIGGLFRRYSGNKIQPLIQLLRAAPNDVQSGYRLGRGLEIIVVPQRFLTKENFAIVRLLWLQKIYIELIKPMLEVALGKDSSITDPVIRTNFSISVLLMVKHLDFSIYEQDADKILRIAIAIAQNLGIGPDGMAALQVIKDILVEASEQAQDHIRSLIKICASIFANRQQSADRPDWLPAEYGDAVPSLEVQAGCGKIALEIGA</sequence>
<keyword evidence="9" id="KW-1185">Reference proteome</keyword>
<accession>A0A9P8S4W3</accession>
<dbReference type="InterPro" id="IPR039920">
    <property type="entry name" value="MMS19"/>
</dbReference>
<dbReference type="GO" id="GO:0005634">
    <property type="term" value="C:nucleus"/>
    <property type="evidence" value="ECO:0007669"/>
    <property type="project" value="UniProtKB-SubCell"/>
</dbReference>
<dbReference type="GO" id="GO:0097361">
    <property type="term" value="C:cytosolic [4Fe-4S] assembly targeting complex"/>
    <property type="evidence" value="ECO:0007669"/>
    <property type="project" value="UniProtKB-UniRule"/>
</dbReference>
<evidence type="ECO:0000256" key="1">
    <source>
        <dbReference type="ARBA" id="ARBA00004123"/>
    </source>
</evidence>
<evidence type="ECO:0000313" key="8">
    <source>
        <dbReference type="EMBL" id="KAH0594976.1"/>
    </source>
</evidence>
<feature type="domain" description="MMS19 C-terminal" evidence="6">
    <location>
        <begin position="808"/>
        <end position="1197"/>
    </location>
</feature>
<dbReference type="Proteomes" id="UP000764110">
    <property type="component" value="Unassembled WGS sequence"/>
</dbReference>
<keyword evidence="4" id="KW-0234">DNA repair</keyword>
<organism evidence="8 9">
    <name type="scientific">Metarhizium humberi</name>
    <dbReference type="NCBI Taxonomy" id="2596975"/>
    <lineage>
        <taxon>Eukaryota</taxon>
        <taxon>Fungi</taxon>
        <taxon>Dikarya</taxon>
        <taxon>Ascomycota</taxon>
        <taxon>Pezizomycotina</taxon>
        <taxon>Sordariomycetes</taxon>
        <taxon>Hypocreomycetidae</taxon>
        <taxon>Hypocreales</taxon>
        <taxon>Clavicipitaceae</taxon>
        <taxon>Metarhizium</taxon>
    </lineage>
</organism>
<protein>
    <recommendedName>
        <fullName evidence="4">MMS19 nucleotide excision repair protein</fullName>
    </recommendedName>
</protein>
<dbReference type="GO" id="GO:0051604">
    <property type="term" value="P:protein maturation"/>
    <property type="evidence" value="ECO:0007669"/>
    <property type="project" value="UniProtKB-UniRule"/>
</dbReference>
<gene>
    <name evidence="8" type="ORF">MHUMG1_07274</name>
</gene>
<comment type="subcellular location">
    <subcellularLocation>
        <location evidence="1 4">Nucleus</location>
    </subcellularLocation>
</comment>
<keyword evidence="3 4" id="KW-0539">Nucleus</keyword>
<evidence type="ECO:0000256" key="5">
    <source>
        <dbReference type="SAM" id="MobiDB-lite"/>
    </source>
</evidence>
<dbReference type="InterPro" id="IPR029240">
    <property type="entry name" value="MMS19_N"/>
</dbReference>
<name>A0A9P8S4W3_9HYPO</name>
<evidence type="ECO:0000313" key="9">
    <source>
        <dbReference type="Proteomes" id="UP000764110"/>
    </source>
</evidence>
<comment type="caution">
    <text evidence="8">The sequence shown here is derived from an EMBL/GenBank/DDBJ whole genome shotgun (WGS) entry which is preliminary data.</text>
</comment>
<dbReference type="AlphaFoldDB" id="A0A9P8S4W3"/>
<dbReference type="PANTHER" id="PTHR12891:SF0">
    <property type="entry name" value="MMS19 NUCLEOTIDE EXCISION REPAIR PROTEIN HOMOLOG"/>
    <property type="match status" value="1"/>
</dbReference>
<dbReference type="Pfam" id="PF12460">
    <property type="entry name" value="MMS19_C"/>
    <property type="match status" value="1"/>
</dbReference>
<dbReference type="SUPFAM" id="SSF48371">
    <property type="entry name" value="ARM repeat"/>
    <property type="match status" value="1"/>
</dbReference>
<dbReference type="InterPro" id="IPR016024">
    <property type="entry name" value="ARM-type_fold"/>
</dbReference>
<feature type="region of interest" description="Disordered" evidence="5">
    <location>
        <begin position="1"/>
        <end position="27"/>
    </location>
</feature>
<dbReference type="Pfam" id="PF14500">
    <property type="entry name" value="MMS19_N"/>
    <property type="match status" value="1"/>
</dbReference>
<evidence type="ECO:0000259" key="6">
    <source>
        <dbReference type="Pfam" id="PF12460"/>
    </source>
</evidence>
<evidence type="ECO:0000256" key="4">
    <source>
        <dbReference type="RuleBase" id="RU367072"/>
    </source>
</evidence>
<evidence type="ECO:0000256" key="3">
    <source>
        <dbReference type="ARBA" id="ARBA00023242"/>
    </source>
</evidence>
<feature type="domain" description="MMS19 N-terminal" evidence="7">
    <location>
        <begin position="190"/>
        <end position="449"/>
    </location>
</feature>
<comment type="function">
    <text evidence="4">Key component of the cytosolic iron-sulfur protein assembly (CIA) complex, a multiprotein complex that mediates the incorporation of iron-sulfur cluster into apoproteins specifically involved in DNA metabolism and genomic integrity. In the CIA complex, MMS19 acts as an adapter between early-acting CIA components and a subset of cellular target iron-sulfur proteins.</text>
</comment>
<evidence type="ECO:0000259" key="7">
    <source>
        <dbReference type="Pfam" id="PF14500"/>
    </source>
</evidence>
<proteinExistence type="inferred from homology"/>
<keyword evidence="2" id="KW-0677">Repeat</keyword>
<dbReference type="GO" id="GO:0006281">
    <property type="term" value="P:DNA repair"/>
    <property type="evidence" value="ECO:0007669"/>
    <property type="project" value="UniProtKB-UniRule"/>
</dbReference>
<dbReference type="InterPro" id="IPR024687">
    <property type="entry name" value="MMS19_C"/>
</dbReference>
<reference evidence="8 9" key="1">
    <citation type="submission" date="2020-07" db="EMBL/GenBank/DDBJ databases">
        <title>Metarhizium humberi genome.</title>
        <authorList>
            <person name="Lysoe E."/>
        </authorList>
    </citation>
    <scope>NUCLEOTIDE SEQUENCE [LARGE SCALE GENOMIC DNA]</scope>
    <source>
        <strain evidence="8 9">ESALQ1638</strain>
    </source>
</reference>